<accession>A0A8T1DUY2</accession>
<organism evidence="2 3">
    <name type="scientific">Phytophthora cactorum</name>
    <dbReference type="NCBI Taxonomy" id="29920"/>
    <lineage>
        <taxon>Eukaryota</taxon>
        <taxon>Sar</taxon>
        <taxon>Stramenopiles</taxon>
        <taxon>Oomycota</taxon>
        <taxon>Peronosporomycetes</taxon>
        <taxon>Peronosporales</taxon>
        <taxon>Peronosporaceae</taxon>
        <taxon>Phytophthora</taxon>
    </lineage>
</organism>
<evidence type="ECO:0000313" key="2">
    <source>
        <dbReference type="EMBL" id="KAG2944520.1"/>
    </source>
</evidence>
<feature type="region of interest" description="Disordered" evidence="1">
    <location>
        <begin position="26"/>
        <end position="46"/>
    </location>
</feature>
<evidence type="ECO:0000256" key="1">
    <source>
        <dbReference type="SAM" id="MobiDB-lite"/>
    </source>
</evidence>
<dbReference type="EMBL" id="RCMI01000003">
    <property type="protein sequence ID" value="KAG2944520.1"/>
    <property type="molecule type" value="Genomic_DNA"/>
</dbReference>
<dbReference type="VEuPathDB" id="FungiDB:PC110_g7891"/>
<comment type="caution">
    <text evidence="2">The sequence shown here is derived from an EMBL/GenBank/DDBJ whole genome shotgun (WGS) entry which is preliminary data.</text>
</comment>
<proteinExistence type="predicted"/>
<gene>
    <name evidence="2" type="ORF">PC115_g300</name>
</gene>
<dbReference type="AlphaFoldDB" id="A0A8T1DUY2"/>
<protein>
    <submittedName>
        <fullName evidence="2">Uncharacterized protein</fullName>
    </submittedName>
</protein>
<sequence>MQVSIANPSIAVATAEDVAIVAMAKQDANEEPKKKRRKMLRRVESTVQQQRASVKLKSGADMTLQRVCV</sequence>
<dbReference type="Proteomes" id="UP000774804">
    <property type="component" value="Unassembled WGS sequence"/>
</dbReference>
<evidence type="ECO:0000313" key="3">
    <source>
        <dbReference type="Proteomes" id="UP000774804"/>
    </source>
</evidence>
<name>A0A8T1DUY2_9STRA</name>
<reference evidence="2" key="1">
    <citation type="submission" date="2018-10" db="EMBL/GenBank/DDBJ databases">
        <title>Effector identification in a new, highly contiguous assembly of the strawberry crown rot pathogen Phytophthora cactorum.</title>
        <authorList>
            <person name="Armitage A.D."/>
            <person name="Nellist C.F."/>
            <person name="Bates H."/>
            <person name="Vickerstaff R.J."/>
            <person name="Harrison R.J."/>
        </authorList>
    </citation>
    <scope>NUCLEOTIDE SEQUENCE</scope>
    <source>
        <strain evidence="2">4032</strain>
    </source>
</reference>